<gene>
    <name evidence="2" type="ORF">CBR_g68412</name>
</gene>
<comment type="caution">
    <text evidence="2">The sequence shown here is derived from an EMBL/GenBank/DDBJ whole genome shotgun (WGS) entry which is preliminary data.</text>
</comment>
<evidence type="ECO:0000313" key="3">
    <source>
        <dbReference type="Proteomes" id="UP000265515"/>
    </source>
</evidence>
<dbReference type="OMA" id="PVARYHY"/>
<name>A0A388MFY6_CHABU</name>
<keyword evidence="3" id="KW-1185">Reference proteome</keyword>
<dbReference type="Pfam" id="PF24289">
    <property type="entry name" value="DUF7477"/>
    <property type="match status" value="1"/>
</dbReference>
<sequence>YHYNVADSRLQQHVEKGNDDGLYISSVASCQNLWALIMDAGTGFTAQVYEMSHVFLPKEWIMEQWEKNYYISAIAGANNGSSLVVMSKASSERNKEEVEEWELIG</sequence>
<organism evidence="2 3">
    <name type="scientific">Chara braunii</name>
    <name type="common">Braun's stonewort</name>
    <dbReference type="NCBI Taxonomy" id="69332"/>
    <lineage>
        <taxon>Eukaryota</taxon>
        <taxon>Viridiplantae</taxon>
        <taxon>Streptophyta</taxon>
        <taxon>Charophyceae</taxon>
        <taxon>Charales</taxon>
        <taxon>Characeae</taxon>
        <taxon>Chara</taxon>
    </lineage>
</organism>
<evidence type="ECO:0000259" key="1">
    <source>
        <dbReference type="Pfam" id="PF24289"/>
    </source>
</evidence>
<accession>A0A388MFY6</accession>
<dbReference type="OrthoDB" id="1890401at2759"/>
<dbReference type="Gramene" id="GBG93399">
    <property type="protein sequence ID" value="GBG93399"/>
    <property type="gene ID" value="CBR_g68412"/>
</dbReference>
<dbReference type="STRING" id="69332.A0A388MFY6"/>
<protein>
    <recommendedName>
        <fullName evidence="1">DUF7477 domain-containing protein</fullName>
    </recommendedName>
</protein>
<feature type="non-terminal residue" evidence="2">
    <location>
        <position position="1"/>
    </location>
</feature>
<dbReference type="InterPro" id="IPR055900">
    <property type="entry name" value="DUF7477"/>
</dbReference>
<evidence type="ECO:0000313" key="2">
    <source>
        <dbReference type="EMBL" id="GBG93399.1"/>
    </source>
</evidence>
<dbReference type="EMBL" id="BFEA01001645">
    <property type="protein sequence ID" value="GBG93399.1"/>
    <property type="molecule type" value="Genomic_DNA"/>
</dbReference>
<proteinExistence type="predicted"/>
<dbReference type="AlphaFoldDB" id="A0A388MFY6"/>
<feature type="domain" description="DUF7477" evidence="1">
    <location>
        <begin position="1"/>
        <end position="91"/>
    </location>
</feature>
<dbReference type="Proteomes" id="UP000265515">
    <property type="component" value="Unassembled WGS sequence"/>
</dbReference>
<reference evidence="2 3" key="1">
    <citation type="journal article" date="2018" name="Cell">
        <title>The Chara Genome: Secondary Complexity and Implications for Plant Terrestrialization.</title>
        <authorList>
            <person name="Nishiyama T."/>
            <person name="Sakayama H."/>
            <person name="Vries J.D."/>
            <person name="Buschmann H."/>
            <person name="Saint-Marcoux D."/>
            <person name="Ullrich K.K."/>
            <person name="Haas F.B."/>
            <person name="Vanderstraeten L."/>
            <person name="Becker D."/>
            <person name="Lang D."/>
            <person name="Vosolsobe S."/>
            <person name="Rombauts S."/>
            <person name="Wilhelmsson P.K.I."/>
            <person name="Janitza P."/>
            <person name="Kern R."/>
            <person name="Heyl A."/>
            <person name="Rumpler F."/>
            <person name="Villalobos L.I.A.C."/>
            <person name="Clay J.M."/>
            <person name="Skokan R."/>
            <person name="Toyoda A."/>
            <person name="Suzuki Y."/>
            <person name="Kagoshima H."/>
            <person name="Schijlen E."/>
            <person name="Tajeshwar N."/>
            <person name="Catarino B."/>
            <person name="Hetherington A.J."/>
            <person name="Saltykova A."/>
            <person name="Bonnot C."/>
            <person name="Breuninger H."/>
            <person name="Symeonidi A."/>
            <person name="Radhakrishnan G.V."/>
            <person name="Van Nieuwerburgh F."/>
            <person name="Deforce D."/>
            <person name="Chang C."/>
            <person name="Karol K.G."/>
            <person name="Hedrich R."/>
            <person name="Ulvskov P."/>
            <person name="Glockner G."/>
            <person name="Delwiche C.F."/>
            <person name="Petrasek J."/>
            <person name="Van de Peer Y."/>
            <person name="Friml J."/>
            <person name="Beilby M."/>
            <person name="Dolan L."/>
            <person name="Kohara Y."/>
            <person name="Sugano S."/>
            <person name="Fujiyama A."/>
            <person name="Delaux P.-M."/>
            <person name="Quint M."/>
            <person name="TheiBen G."/>
            <person name="Hagemann M."/>
            <person name="Harholt J."/>
            <person name="Dunand C."/>
            <person name="Zachgo S."/>
            <person name="Langdale J."/>
            <person name="Maumus F."/>
            <person name="Straeten D.V.D."/>
            <person name="Gould S.B."/>
            <person name="Rensing S.A."/>
        </authorList>
    </citation>
    <scope>NUCLEOTIDE SEQUENCE [LARGE SCALE GENOMIC DNA]</scope>
    <source>
        <strain evidence="2 3">S276</strain>
    </source>
</reference>